<dbReference type="Pfam" id="PF13669">
    <property type="entry name" value="Glyoxalase_4"/>
    <property type="match status" value="1"/>
</dbReference>
<comment type="caution">
    <text evidence="1">The sequence shown here is derived from an EMBL/GenBank/DDBJ whole genome shotgun (WGS) entry which is preliminary data.</text>
</comment>
<dbReference type="SMR" id="A0A0J6VNB9"/>
<dbReference type="SUPFAM" id="SSF54593">
    <property type="entry name" value="Glyoxalase/Bleomycin resistance protein/Dihydroxybiphenyl dioxygenase"/>
    <property type="match status" value="1"/>
</dbReference>
<evidence type="ECO:0000313" key="2">
    <source>
        <dbReference type="Proteomes" id="UP000036513"/>
    </source>
</evidence>
<evidence type="ECO:0008006" key="3">
    <source>
        <dbReference type="Google" id="ProtNLM"/>
    </source>
</evidence>
<reference evidence="1 2" key="1">
    <citation type="journal article" date="2015" name="Genome Biol. Evol.">
        <title>Characterization of Three Mycobacterium spp. with Potential Use in Bioremediation by Genome Sequencing and Comparative Genomics.</title>
        <authorList>
            <person name="Das S."/>
            <person name="Pettersson B.M."/>
            <person name="Behra P.R."/>
            <person name="Ramesh M."/>
            <person name="Dasgupta S."/>
            <person name="Bhattacharya A."/>
            <person name="Kirsebom L.A."/>
        </authorList>
    </citation>
    <scope>NUCLEOTIDE SEQUENCE [LARGE SCALE GENOMIC DNA]</scope>
    <source>
        <strain evidence="1 2">DSM 43826</strain>
    </source>
</reference>
<organism evidence="1 2">
    <name type="scientific">Mycolicibacterium chlorophenolicum</name>
    <dbReference type="NCBI Taxonomy" id="37916"/>
    <lineage>
        <taxon>Bacteria</taxon>
        <taxon>Bacillati</taxon>
        <taxon>Actinomycetota</taxon>
        <taxon>Actinomycetes</taxon>
        <taxon>Mycobacteriales</taxon>
        <taxon>Mycobacteriaceae</taxon>
        <taxon>Mycolicibacterium</taxon>
    </lineage>
</organism>
<dbReference type="EMBL" id="JYNL01000064">
    <property type="protein sequence ID" value="KMO70983.1"/>
    <property type="molecule type" value="Genomic_DNA"/>
</dbReference>
<keyword evidence="2" id="KW-1185">Reference proteome</keyword>
<dbReference type="Gene3D" id="3.10.180.10">
    <property type="entry name" value="2,3-Dihydroxybiphenyl 1,2-Dioxygenase, domain 1"/>
    <property type="match status" value="1"/>
</dbReference>
<dbReference type="RefSeq" id="WP_048472852.1">
    <property type="nucleotide sequence ID" value="NZ_JYNL01000064.1"/>
</dbReference>
<protein>
    <recommendedName>
        <fullName evidence="3">VOC domain-containing protein</fullName>
    </recommendedName>
</protein>
<name>A0A0J6VNB9_9MYCO</name>
<dbReference type="InterPro" id="IPR029068">
    <property type="entry name" value="Glyas_Bleomycin-R_OHBP_Dase"/>
</dbReference>
<dbReference type="Proteomes" id="UP000036513">
    <property type="component" value="Unassembled WGS sequence"/>
</dbReference>
<dbReference type="AlphaFoldDB" id="A0A0J6VNB9"/>
<dbReference type="STRING" id="37916.MCHLDSM_05878"/>
<dbReference type="PATRIC" id="fig|37916.4.peg.5896"/>
<gene>
    <name evidence="1" type="ORF">MCHLDSM_05878</name>
</gene>
<proteinExistence type="predicted"/>
<evidence type="ECO:0000313" key="1">
    <source>
        <dbReference type="EMBL" id="KMO70983.1"/>
    </source>
</evidence>
<accession>A0A0J6VNB9</accession>
<sequence length="168" mass="18575">MDPTLETLGTSAFDNVYHVGHLVPDLLRAMETLGSAMQITWTPPFEMRSGFTRPDGSADDQAVRIAFSTSGPPYLELIEVVAAVDSIFAEPKAGGMHHVGYYAQRWRDDVTRLQDDGWEVERTGAGVAFLRDPSSGLRVEVVSFRGRDFLRRILDGSMAAAYPLTERP</sequence>